<gene>
    <name evidence="1" type="ORF">UV11_C0006G0052</name>
</gene>
<name>A0A0G0ZIS6_9BACT</name>
<dbReference type="EMBL" id="LCDF01000006">
    <property type="protein sequence ID" value="KKS48647.1"/>
    <property type="molecule type" value="Genomic_DNA"/>
</dbReference>
<reference evidence="1 2" key="1">
    <citation type="journal article" date="2015" name="Nature">
        <title>rRNA introns, odd ribosomes, and small enigmatic genomes across a large radiation of phyla.</title>
        <authorList>
            <person name="Brown C.T."/>
            <person name="Hug L.A."/>
            <person name="Thomas B.C."/>
            <person name="Sharon I."/>
            <person name="Castelle C.J."/>
            <person name="Singh A."/>
            <person name="Wilkins M.J."/>
            <person name="Williams K.H."/>
            <person name="Banfield J.F."/>
        </authorList>
    </citation>
    <scope>NUCLEOTIDE SEQUENCE [LARGE SCALE GENOMIC DNA]</scope>
</reference>
<organism evidence="1 2">
    <name type="scientific">Candidatus Giovannonibacteria bacterium GW2011_GWF2_42_19</name>
    <dbReference type="NCBI Taxonomy" id="1618659"/>
    <lineage>
        <taxon>Bacteria</taxon>
        <taxon>Candidatus Giovannoniibacteriota</taxon>
    </lineage>
</organism>
<evidence type="ECO:0000313" key="2">
    <source>
        <dbReference type="Proteomes" id="UP000034036"/>
    </source>
</evidence>
<evidence type="ECO:0000313" key="1">
    <source>
        <dbReference type="EMBL" id="KKS48647.1"/>
    </source>
</evidence>
<dbReference type="AlphaFoldDB" id="A0A0G0ZIS6"/>
<dbReference type="Proteomes" id="UP000034036">
    <property type="component" value="Unassembled WGS sequence"/>
</dbReference>
<comment type="caution">
    <text evidence="1">The sequence shown here is derived from an EMBL/GenBank/DDBJ whole genome shotgun (WGS) entry which is preliminary data.</text>
</comment>
<sequence length="79" mass="8961">MVLPKIDADTGPEIQKEYLENRDYIADVLRRMADENPLLADFIGLMSGNSSAQKEIAECVILVYRLLEKQAEKDYASIQ</sequence>
<proteinExistence type="predicted"/>
<accession>A0A0G0ZIS6</accession>
<protein>
    <submittedName>
        <fullName evidence="1">Uncharacterized protein</fullName>
    </submittedName>
</protein>